<keyword evidence="9" id="KW-0472">Membrane</keyword>
<dbReference type="GO" id="GO:0004222">
    <property type="term" value="F:metalloendopeptidase activity"/>
    <property type="evidence" value="ECO:0007669"/>
    <property type="project" value="InterPro"/>
</dbReference>
<dbReference type="Pfam" id="PF01435">
    <property type="entry name" value="Peptidase_M48"/>
    <property type="match status" value="1"/>
</dbReference>
<dbReference type="OrthoDB" id="9781930at2"/>
<evidence type="ECO:0000256" key="9">
    <source>
        <dbReference type="SAM" id="Phobius"/>
    </source>
</evidence>
<proteinExistence type="inferred from homology"/>
<comment type="similarity">
    <text evidence="8">Belongs to the peptidase M48 family.</text>
</comment>
<evidence type="ECO:0000256" key="8">
    <source>
        <dbReference type="RuleBase" id="RU003983"/>
    </source>
</evidence>
<organism evidence="12 13">
    <name type="scientific">Thermoflexus hugenholtzii JAD2</name>
    <dbReference type="NCBI Taxonomy" id="877466"/>
    <lineage>
        <taxon>Bacteria</taxon>
        <taxon>Bacillati</taxon>
        <taxon>Chloroflexota</taxon>
        <taxon>Thermoflexia</taxon>
        <taxon>Thermoflexales</taxon>
        <taxon>Thermoflexaceae</taxon>
        <taxon>Thermoflexus</taxon>
    </lineage>
</organism>
<feature type="binding site" evidence="7">
    <location>
        <position position="234"/>
    </location>
    <ligand>
        <name>Zn(2+)</name>
        <dbReference type="ChEBI" id="CHEBI:29105"/>
        <note>catalytic</note>
    </ligand>
</feature>
<keyword evidence="9" id="KW-0812">Transmembrane</keyword>
<comment type="cofactor">
    <cofactor evidence="7 8">
        <name>Zn(2+)</name>
        <dbReference type="ChEBI" id="CHEBI:29105"/>
    </cofactor>
    <text evidence="7 8">Binds 1 zinc ion per subunit.</text>
</comment>
<feature type="binding site" evidence="7">
    <location>
        <position position="306"/>
    </location>
    <ligand>
        <name>Zn(2+)</name>
        <dbReference type="ChEBI" id="CHEBI:29105"/>
        <note>catalytic</note>
    </ligand>
</feature>
<dbReference type="GO" id="GO:0046872">
    <property type="term" value="F:metal ion binding"/>
    <property type="evidence" value="ECO:0007669"/>
    <property type="project" value="UniProtKB-KW"/>
</dbReference>
<dbReference type="AlphaFoldDB" id="A0A212PZA7"/>
<keyword evidence="13" id="KW-1185">Reference proteome</keyword>
<reference evidence="13" key="1">
    <citation type="submission" date="2017-06" db="EMBL/GenBank/DDBJ databases">
        <authorList>
            <person name="Varghese N."/>
            <person name="Submissions S."/>
        </authorList>
    </citation>
    <scope>NUCLEOTIDE SEQUENCE [LARGE SCALE GENOMIC DNA]</scope>
    <source>
        <strain evidence="13">JAD2</strain>
    </source>
</reference>
<evidence type="ECO:0000256" key="6">
    <source>
        <dbReference type="PIRSR" id="PIRSR627057-1"/>
    </source>
</evidence>
<dbReference type="InParanoid" id="A0A212PZA7"/>
<feature type="transmembrane region" description="Helical" evidence="9">
    <location>
        <begin position="133"/>
        <end position="156"/>
    </location>
</feature>
<feature type="transmembrane region" description="Helical" evidence="9">
    <location>
        <begin position="18"/>
        <end position="39"/>
    </location>
</feature>
<feature type="active site" evidence="6">
    <location>
        <position position="231"/>
    </location>
</feature>
<keyword evidence="5 8" id="KW-0482">Metalloprotease</keyword>
<feature type="transmembrane region" description="Helical" evidence="9">
    <location>
        <begin position="59"/>
        <end position="81"/>
    </location>
</feature>
<evidence type="ECO:0000259" key="10">
    <source>
        <dbReference type="Pfam" id="PF01435"/>
    </source>
</evidence>
<evidence type="ECO:0000256" key="3">
    <source>
        <dbReference type="ARBA" id="ARBA00022801"/>
    </source>
</evidence>
<evidence type="ECO:0000256" key="5">
    <source>
        <dbReference type="ARBA" id="ARBA00023049"/>
    </source>
</evidence>
<feature type="transmembrane region" description="Helical" evidence="9">
    <location>
        <begin position="282"/>
        <end position="301"/>
    </location>
</feature>
<keyword evidence="3 8" id="KW-0378">Hydrolase</keyword>
<feature type="transmembrane region" description="Helical" evidence="9">
    <location>
        <begin position="244"/>
        <end position="262"/>
    </location>
</feature>
<sequence length="376" mass="41520">MDREEQARRYARLRRRLWAAEVALFAAYAMAWLGSGLALGLGEALARRLPFPLDAMGMAFLFGGGWALLSFPLDFYGGFLLPHRFGLSTQTRAAWLLDYLKAGGISAAIGLPLIGGLYLAFRRWPHTWWLPVGAAWIGFTVVLAQLAPVLLAPLFYRFQPLQDPELLGRLARLAQRAGIRVRGAYVIDMSRRTRAANAGLMGLGPTRRIVIGDTLLSHYTPDEIEAILAHELAHHLHRDIPMGLALESLIGLAGFFIGAQGLPLGVRALGLPGLDHPSSLPALAIGALLFRLIWMIPVNAWSRWREWEADREAIRLCGRPMALATALRKLGEQNLAELDPEPWVEWIFYTHPALGKRIRAAEALAASHHPVQGVLN</sequence>
<keyword evidence="2 7" id="KW-0479">Metal-binding</keyword>
<dbReference type="RefSeq" id="WP_088570060.1">
    <property type="nucleotide sequence ID" value="NZ_FYEK01000003.1"/>
</dbReference>
<evidence type="ECO:0000313" key="12">
    <source>
        <dbReference type="EMBL" id="SNB52288.1"/>
    </source>
</evidence>
<keyword evidence="4 7" id="KW-0862">Zinc</keyword>
<evidence type="ECO:0000256" key="7">
    <source>
        <dbReference type="PIRSR" id="PIRSR627057-2"/>
    </source>
</evidence>
<evidence type="ECO:0000256" key="2">
    <source>
        <dbReference type="ARBA" id="ARBA00022723"/>
    </source>
</evidence>
<protein>
    <submittedName>
        <fullName evidence="12">STE24 endopeptidase</fullName>
    </submittedName>
</protein>
<keyword evidence="9" id="KW-1133">Transmembrane helix</keyword>
<dbReference type="InterPro" id="IPR027057">
    <property type="entry name" value="CAXX_Prtase_1"/>
</dbReference>
<dbReference type="Gene3D" id="3.30.2010.10">
    <property type="entry name" value="Metalloproteases ('zincins'), catalytic domain"/>
    <property type="match status" value="1"/>
</dbReference>
<evidence type="ECO:0000259" key="11">
    <source>
        <dbReference type="Pfam" id="PF16491"/>
    </source>
</evidence>
<dbReference type="Pfam" id="PF16491">
    <property type="entry name" value="Peptidase_M48_N"/>
    <property type="match status" value="1"/>
</dbReference>
<evidence type="ECO:0000256" key="4">
    <source>
        <dbReference type="ARBA" id="ARBA00022833"/>
    </source>
</evidence>
<feature type="transmembrane region" description="Helical" evidence="9">
    <location>
        <begin position="102"/>
        <end position="121"/>
    </location>
</feature>
<keyword evidence="1 8" id="KW-0645">Protease</keyword>
<evidence type="ECO:0000256" key="1">
    <source>
        <dbReference type="ARBA" id="ARBA00022670"/>
    </source>
</evidence>
<feature type="domain" description="CAAX prenyl protease 1 N-terminal" evidence="11">
    <location>
        <begin position="10"/>
        <end position="156"/>
    </location>
</feature>
<dbReference type="PANTHER" id="PTHR10120">
    <property type="entry name" value="CAAX PRENYL PROTEASE 1"/>
    <property type="match status" value="1"/>
</dbReference>
<dbReference type="Proteomes" id="UP000197025">
    <property type="component" value="Unassembled WGS sequence"/>
</dbReference>
<gene>
    <name evidence="12" type="ORF">SAMN02746019_00022870</name>
</gene>
<dbReference type="FunCoup" id="A0A212PZA7">
    <property type="interactions" value="301"/>
</dbReference>
<dbReference type="CDD" id="cd07343">
    <property type="entry name" value="M48A_Zmpste24p_like"/>
    <property type="match status" value="1"/>
</dbReference>
<feature type="domain" description="Peptidase M48" evidence="10">
    <location>
        <begin position="160"/>
        <end position="363"/>
    </location>
</feature>
<dbReference type="InterPro" id="IPR001915">
    <property type="entry name" value="Peptidase_M48"/>
</dbReference>
<accession>A0A212PZA7</accession>
<dbReference type="InterPro" id="IPR032456">
    <property type="entry name" value="Peptidase_M48_N"/>
</dbReference>
<feature type="active site" description="Proton donor" evidence="6">
    <location>
        <position position="310"/>
    </location>
</feature>
<dbReference type="EMBL" id="FYEK01000003">
    <property type="protein sequence ID" value="SNB52288.1"/>
    <property type="molecule type" value="Genomic_DNA"/>
</dbReference>
<name>A0A212PZA7_9CHLR</name>
<feature type="binding site" evidence="7">
    <location>
        <position position="230"/>
    </location>
    <ligand>
        <name>Zn(2+)</name>
        <dbReference type="ChEBI" id="CHEBI:29105"/>
        <note>catalytic</note>
    </ligand>
</feature>
<evidence type="ECO:0000313" key="13">
    <source>
        <dbReference type="Proteomes" id="UP000197025"/>
    </source>
</evidence>
<dbReference type="GO" id="GO:0071586">
    <property type="term" value="P:CAAX-box protein processing"/>
    <property type="evidence" value="ECO:0007669"/>
    <property type="project" value="InterPro"/>
</dbReference>